<protein>
    <submittedName>
        <fullName evidence="9">Endospore germination permease</fullName>
    </submittedName>
</protein>
<keyword evidence="5 8" id="KW-0812">Transmembrane</keyword>
<dbReference type="Pfam" id="PF03845">
    <property type="entry name" value="Spore_permease"/>
    <property type="match status" value="1"/>
</dbReference>
<evidence type="ECO:0000256" key="8">
    <source>
        <dbReference type="SAM" id="Phobius"/>
    </source>
</evidence>
<evidence type="ECO:0000256" key="7">
    <source>
        <dbReference type="ARBA" id="ARBA00023136"/>
    </source>
</evidence>
<comment type="subcellular location">
    <subcellularLocation>
        <location evidence="1">Membrane</location>
        <topology evidence="1">Multi-pass membrane protein</topology>
    </subcellularLocation>
</comment>
<gene>
    <name evidence="9" type="ORF">ACFPYJ_22945</name>
</gene>
<reference evidence="10" key="1">
    <citation type="journal article" date="2019" name="Int. J. Syst. Evol. Microbiol.">
        <title>The Global Catalogue of Microorganisms (GCM) 10K type strain sequencing project: providing services to taxonomists for standard genome sequencing and annotation.</title>
        <authorList>
            <consortium name="The Broad Institute Genomics Platform"/>
            <consortium name="The Broad Institute Genome Sequencing Center for Infectious Disease"/>
            <person name="Wu L."/>
            <person name="Ma J."/>
        </authorList>
    </citation>
    <scope>NUCLEOTIDE SEQUENCE [LARGE SCALE GENOMIC DNA]</scope>
    <source>
        <strain evidence="10">CGMCC 1.3240</strain>
    </source>
</reference>
<dbReference type="EMBL" id="JBHSOW010000083">
    <property type="protein sequence ID" value="MFC5651925.1"/>
    <property type="molecule type" value="Genomic_DNA"/>
</dbReference>
<feature type="transmembrane region" description="Helical" evidence="8">
    <location>
        <begin position="39"/>
        <end position="60"/>
    </location>
</feature>
<feature type="transmembrane region" description="Helical" evidence="8">
    <location>
        <begin position="147"/>
        <end position="165"/>
    </location>
</feature>
<keyword evidence="10" id="KW-1185">Reference proteome</keyword>
<evidence type="ECO:0000256" key="2">
    <source>
        <dbReference type="ARBA" id="ARBA00007998"/>
    </source>
</evidence>
<evidence type="ECO:0000256" key="1">
    <source>
        <dbReference type="ARBA" id="ARBA00004141"/>
    </source>
</evidence>
<evidence type="ECO:0000256" key="4">
    <source>
        <dbReference type="ARBA" id="ARBA00022544"/>
    </source>
</evidence>
<keyword evidence="4" id="KW-0309">Germination</keyword>
<feature type="transmembrane region" description="Helical" evidence="8">
    <location>
        <begin position="306"/>
        <end position="324"/>
    </location>
</feature>
<feature type="transmembrane region" description="Helical" evidence="8">
    <location>
        <begin position="12"/>
        <end position="33"/>
    </location>
</feature>
<feature type="transmembrane region" description="Helical" evidence="8">
    <location>
        <begin position="80"/>
        <end position="101"/>
    </location>
</feature>
<keyword evidence="7 8" id="KW-0472">Membrane</keyword>
<dbReference type="InterPro" id="IPR004761">
    <property type="entry name" value="Spore_GerAB"/>
</dbReference>
<feature type="transmembrane region" description="Helical" evidence="8">
    <location>
        <begin position="185"/>
        <end position="205"/>
    </location>
</feature>
<dbReference type="PANTHER" id="PTHR34975:SF2">
    <property type="entry name" value="SPORE GERMINATION PROTEIN A2"/>
    <property type="match status" value="1"/>
</dbReference>
<evidence type="ECO:0000313" key="10">
    <source>
        <dbReference type="Proteomes" id="UP001596047"/>
    </source>
</evidence>
<sequence length="372" mass="40697">MNIGKISSSQLMILVAMNVIGSAILVIPTTLAATAKQDAWISAIVALAGGLAVVPIHVLLAGRLEGAGLVDSMERLLGKWLGKLIALLFVLTFPLVLAGRSTRIIGDFLTTQMMPETPREAIFILYMAVVIIAARAGIEAVARSAQIFFPLVVFLFLLMTCFLAPELRGENIQPILEDGVLPVVVSSYQTISFPFIESIVFLVLYSGVSRLKGMGSSLMWGIAIGGMFLFTSTLLCILVIGPKLTINNVFPAYVLAKKISVGRFVERIEVTIAVLWFLTIFFRSTVMFYISAVGLAQIFNMRDYKWLTIPLGMITVVFAIVSRPDITYLYKLAPAWGLYAPIHCILLPLALLGVAAIRGRRNKQQLDDKDNL</sequence>
<evidence type="ECO:0000256" key="5">
    <source>
        <dbReference type="ARBA" id="ARBA00022692"/>
    </source>
</evidence>
<proteinExistence type="inferred from homology"/>
<dbReference type="RefSeq" id="WP_379190559.1">
    <property type="nucleotide sequence ID" value="NZ_JBHSOW010000083.1"/>
</dbReference>
<feature type="transmembrane region" description="Helical" evidence="8">
    <location>
        <begin position="273"/>
        <end position="299"/>
    </location>
</feature>
<accession>A0ABW0W6B1</accession>
<feature type="transmembrane region" description="Helical" evidence="8">
    <location>
        <begin position="217"/>
        <end position="240"/>
    </location>
</feature>
<feature type="transmembrane region" description="Helical" evidence="8">
    <location>
        <begin position="336"/>
        <end position="357"/>
    </location>
</feature>
<keyword evidence="3" id="KW-0813">Transport</keyword>
<comment type="caution">
    <text evidence="9">The sequence shown here is derived from an EMBL/GenBank/DDBJ whole genome shotgun (WGS) entry which is preliminary data.</text>
</comment>
<dbReference type="PANTHER" id="PTHR34975">
    <property type="entry name" value="SPORE GERMINATION PROTEIN A2"/>
    <property type="match status" value="1"/>
</dbReference>
<dbReference type="Proteomes" id="UP001596047">
    <property type="component" value="Unassembled WGS sequence"/>
</dbReference>
<organism evidence="9 10">
    <name type="scientific">Paenibacillus solisilvae</name>
    <dbReference type="NCBI Taxonomy" id="2486751"/>
    <lineage>
        <taxon>Bacteria</taxon>
        <taxon>Bacillati</taxon>
        <taxon>Bacillota</taxon>
        <taxon>Bacilli</taxon>
        <taxon>Bacillales</taxon>
        <taxon>Paenibacillaceae</taxon>
        <taxon>Paenibacillus</taxon>
    </lineage>
</organism>
<comment type="similarity">
    <text evidence="2">Belongs to the amino acid-polyamine-organocation (APC) superfamily. Spore germination protein (SGP) (TC 2.A.3.9) family.</text>
</comment>
<name>A0ABW0W6B1_9BACL</name>
<evidence type="ECO:0000313" key="9">
    <source>
        <dbReference type="EMBL" id="MFC5651925.1"/>
    </source>
</evidence>
<evidence type="ECO:0000256" key="6">
    <source>
        <dbReference type="ARBA" id="ARBA00022989"/>
    </source>
</evidence>
<evidence type="ECO:0000256" key="3">
    <source>
        <dbReference type="ARBA" id="ARBA00022448"/>
    </source>
</evidence>
<dbReference type="NCBIfam" id="TIGR00912">
    <property type="entry name" value="2A0309"/>
    <property type="match status" value="1"/>
</dbReference>
<keyword evidence="6 8" id="KW-1133">Transmembrane helix</keyword>
<feature type="transmembrane region" description="Helical" evidence="8">
    <location>
        <begin position="121"/>
        <end position="138"/>
    </location>
</feature>